<evidence type="ECO:0000313" key="3">
    <source>
        <dbReference type="EMBL" id="MCT2043150.1"/>
    </source>
</evidence>
<accession>A0ABT2HXW3</accession>
<dbReference type="NCBIfam" id="TIGR01076">
    <property type="entry name" value="sortase_fam"/>
    <property type="match status" value="1"/>
</dbReference>
<name>A0ABT2HXW3_9MICO</name>
<sequence>MWVALGILILLTPIVLTLINDYQLNAIAEQYSESVEHIEPSNRIREYLAEAQAYNERLAATGHHAMPPNDQSPGFDDYMGTLDAPETNGVMARVRIPDIELDLPIYHTTNPEVLYHGVGHMFGSDLPVGGQARTSVISAHTGMMSASMFDQIVALGNGSDIYIDVMGEKLRYRVTGRQVVGPQDVSAITYEADKDKLILITCTPYGINTDRLLIEAERAPLQEPLVLDGAWHPVLSWWMILDLLLILAIIVYLLASRRKRRRDEEDDNASCVPDRVAP</sequence>
<dbReference type="Proteomes" id="UP001525379">
    <property type="component" value="Unassembled WGS sequence"/>
</dbReference>
<evidence type="ECO:0000256" key="1">
    <source>
        <dbReference type="ARBA" id="ARBA00022801"/>
    </source>
</evidence>
<keyword evidence="2" id="KW-0812">Transmembrane</keyword>
<keyword evidence="4" id="KW-1185">Reference proteome</keyword>
<dbReference type="RefSeq" id="WP_260104404.1">
    <property type="nucleotide sequence ID" value="NZ_JALXSQ010000027.1"/>
</dbReference>
<comment type="caution">
    <text evidence="3">The sequence shown here is derived from an EMBL/GenBank/DDBJ whole genome shotgun (WGS) entry which is preliminary data.</text>
</comment>
<keyword evidence="1" id="KW-0378">Hydrolase</keyword>
<keyword evidence="2" id="KW-0472">Membrane</keyword>
<organism evidence="3 4">
    <name type="scientific">Pseudoclavibacter albus</name>
    <dbReference type="NCBI Taxonomy" id="272241"/>
    <lineage>
        <taxon>Bacteria</taxon>
        <taxon>Bacillati</taxon>
        <taxon>Actinomycetota</taxon>
        <taxon>Actinomycetes</taxon>
        <taxon>Micrococcales</taxon>
        <taxon>Microbacteriaceae</taxon>
        <taxon>Pseudoclavibacter</taxon>
    </lineage>
</organism>
<gene>
    <name evidence="3" type="ORF">M3D15_07375</name>
</gene>
<protein>
    <submittedName>
        <fullName evidence="3">Class C sortase</fullName>
    </submittedName>
</protein>
<dbReference type="InterPro" id="IPR042002">
    <property type="entry name" value="Sortase_C"/>
</dbReference>
<dbReference type="CDD" id="cd05827">
    <property type="entry name" value="Sortase_C"/>
    <property type="match status" value="1"/>
</dbReference>
<proteinExistence type="predicted"/>
<dbReference type="EMBL" id="JALXSQ010000027">
    <property type="protein sequence ID" value="MCT2043150.1"/>
    <property type="molecule type" value="Genomic_DNA"/>
</dbReference>
<dbReference type="Gene3D" id="2.40.260.10">
    <property type="entry name" value="Sortase"/>
    <property type="match status" value="1"/>
</dbReference>
<keyword evidence="2" id="KW-1133">Transmembrane helix</keyword>
<dbReference type="Pfam" id="PF04203">
    <property type="entry name" value="Sortase"/>
    <property type="match status" value="1"/>
</dbReference>
<dbReference type="NCBIfam" id="NF033745">
    <property type="entry name" value="class_C_sortase"/>
    <property type="match status" value="1"/>
</dbReference>
<feature type="transmembrane region" description="Helical" evidence="2">
    <location>
        <begin position="235"/>
        <end position="255"/>
    </location>
</feature>
<reference evidence="3 4" key="1">
    <citation type="submission" date="2022-04" db="EMBL/GenBank/DDBJ databases">
        <title>Human microbiome associated bacterial genomes.</title>
        <authorList>
            <person name="Sandstrom S."/>
            <person name="Salamzade R."/>
            <person name="Kalan L.R."/>
        </authorList>
    </citation>
    <scope>NUCLEOTIDE SEQUENCE [LARGE SCALE GENOMIC DNA]</scope>
    <source>
        <strain evidence="4">p3-SID1799</strain>
    </source>
</reference>
<dbReference type="InterPro" id="IPR005754">
    <property type="entry name" value="Sortase"/>
</dbReference>
<dbReference type="SUPFAM" id="SSF63817">
    <property type="entry name" value="Sortase"/>
    <property type="match status" value="1"/>
</dbReference>
<evidence type="ECO:0000256" key="2">
    <source>
        <dbReference type="SAM" id="Phobius"/>
    </source>
</evidence>
<evidence type="ECO:0000313" key="4">
    <source>
        <dbReference type="Proteomes" id="UP001525379"/>
    </source>
</evidence>
<dbReference type="InterPro" id="IPR023365">
    <property type="entry name" value="Sortase_dom-sf"/>
</dbReference>